<dbReference type="AlphaFoldDB" id="N8Y2G4"/>
<dbReference type="HOGENOM" id="CLU_048531_1_0_6"/>
<sequence>MNNSVHPKEVYLLEKFSSLDFFEIMRNNYHNFLTGLEGLFELYIHNLPYDLRTLPFSEQADINWGETVLPNLRNTMDRIDIAYIKIKSGDFTYLDCAAEIRSNDKGLSEFSFYWMDNLPHNKVKQCWDYYLISKKYALIIEKTYPTYWDKGFLNNEFPKAEIFNGINIKLPGSYPIYRLDSRNIVRSKEKINKTGVYVCNEYDNKLIFLASSKEDDNGFAPRYACRNKETREKLYFETSWTLIERISDQGGTVESIVIENLKALAGQKCPKTGYWCSPANQSNSRYFTEGDIFPKLESDWGETIWYLEATNKDLIG</sequence>
<proteinExistence type="predicted"/>
<comment type="caution">
    <text evidence="1">The sequence shown here is derived from an EMBL/GenBank/DDBJ whole genome shotgun (WGS) entry which is preliminary data.</text>
</comment>
<dbReference type="PATRIC" id="fig|1217675.3.peg.914"/>
<dbReference type="RefSeq" id="WP_004813446.1">
    <property type="nucleotide sequence ID" value="NZ_KB849451.1"/>
</dbReference>
<dbReference type="Proteomes" id="UP000018438">
    <property type="component" value="Unassembled WGS sequence"/>
</dbReference>
<dbReference type="EMBL" id="APPI01000012">
    <property type="protein sequence ID" value="ENV13843.1"/>
    <property type="molecule type" value="Genomic_DNA"/>
</dbReference>
<reference evidence="1 2" key="1">
    <citation type="submission" date="2013-02" db="EMBL/GenBank/DDBJ databases">
        <title>The Genome Sequence of Acinetobacter schindleri NIPH 900.</title>
        <authorList>
            <consortium name="The Broad Institute Genome Sequencing Platform"/>
            <consortium name="The Broad Institute Genome Sequencing Center for Infectious Disease"/>
            <person name="Cerqueira G."/>
            <person name="Feldgarden M."/>
            <person name="Courvalin P."/>
            <person name="Perichon B."/>
            <person name="Grillot-Courvalin C."/>
            <person name="Clermont D."/>
            <person name="Rocha E."/>
            <person name="Yoon E.-J."/>
            <person name="Nemec A."/>
            <person name="Walker B."/>
            <person name="Young S.K."/>
            <person name="Zeng Q."/>
            <person name="Gargeya S."/>
            <person name="Fitzgerald M."/>
            <person name="Haas B."/>
            <person name="Abouelleil A."/>
            <person name="Alvarado L."/>
            <person name="Arachchi H.M."/>
            <person name="Berlin A.M."/>
            <person name="Chapman S.B."/>
            <person name="Dewar J."/>
            <person name="Goldberg J."/>
            <person name="Griggs A."/>
            <person name="Gujja S."/>
            <person name="Hansen M."/>
            <person name="Howarth C."/>
            <person name="Imamovic A."/>
            <person name="Larimer J."/>
            <person name="McCowan C."/>
            <person name="Murphy C."/>
            <person name="Neiman D."/>
            <person name="Pearson M."/>
            <person name="Priest M."/>
            <person name="Roberts A."/>
            <person name="Saif S."/>
            <person name="Shea T."/>
            <person name="Sisk P."/>
            <person name="Sykes S."/>
            <person name="Wortman J."/>
            <person name="Nusbaum C."/>
            <person name="Birren B."/>
        </authorList>
    </citation>
    <scope>NUCLEOTIDE SEQUENCE [LARGE SCALE GENOMIC DNA]</scope>
    <source>
        <strain evidence="1 2">NIPH 900</strain>
    </source>
</reference>
<evidence type="ECO:0000313" key="2">
    <source>
        <dbReference type="Proteomes" id="UP000018438"/>
    </source>
</evidence>
<name>N8Y2G4_9GAMM</name>
<gene>
    <name evidence="1" type="ORF">F965_00942</name>
</gene>
<protein>
    <submittedName>
        <fullName evidence="1">Uncharacterized protein</fullName>
    </submittedName>
</protein>
<keyword evidence="2" id="KW-1185">Reference proteome</keyword>
<evidence type="ECO:0000313" key="1">
    <source>
        <dbReference type="EMBL" id="ENV13843.1"/>
    </source>
</evidence>
<accession>N8Y2G4</accession>
<organism evidence="1 2">
    <name type="scientific">Acinetobacter schindleri NIPH 900</name>
    <dbReference type="NCBI Taxonomy" id="1217675"/>
    <lineage>
        <taxon>Bacteria</taxon>
        <taxon>Pseudomonadati</taxon>
        <taxon>Pseudomonadota</taxon>
        <taxon>Gammaproteobacteria</taxon>
        <taxon>Moraxellales</taxon>
        <taxon>Moraxellaceae</taxon>
        <taxon>Acinetobacter</taxon>
    </lineage>
</organism>